<dbReference type="AlphaFoldDB" id="A0A7R8ZL71"/>
<dbReference type="EMBL" id="OB660311">
    <property type="protein sequence ID" value="CAD7224122.1"/>
    <property type="molecule type" value="Genomic_DNA"/>
</dbReference>
<feature type="compositionally biased region" description="Polar residues" evidence="1">
    <location>
        <begin position="197"/>
        <end position="207"/>
    </location>
</feature>
<feature type="compositionally biased region" description="Polar residues" evidence="1">
    <location>
        <begin position="179"/>
        <end position="189"/>
    </location>
</feature>
<name>A0A7R8ZL71_9CRUS</name>
<reference evidence="2" key="1">
    <citation type="submission" date="2020-11" db="EMBL/GenBank/DDBJ databases">
        <authorList>
            <person name="Tran Van P."/>
        </authorList>
    </citation>
    <scope>NUCLEOTIDE SEQUENCE</scope>
</reference>
<evidence type="ECO:0000313" key="2">
    <source>
        <dbReference type="EMBL" id="CAD7224122.1"/>
    </source>
</evidence>
<accession>A0A7R8ZL71</accession>
<gene>
    <name evidence="2" type="ORF">CTOB1V02_LOCUS2092</name>
</gene>
<proteinExistence type="predicted"/>
<organism evidence="2">
    <name type="scientific">Cyprideis torosa</name>
    <dbReference type="NCBI Taxonomy" id="163714"/>
    <lineage>
        <taxon>Eukaryota</taxon>
        <taxon>Metazoa</taxon>
        <taxon>Ecdysozoa</taxon>
        <taxon>Arthropoda</taxon>
        <taxon>Crustacea</taxon>
        <taxon>Oligostraca</taxon>
        <taxon>Ostracoda</taxon>
        <taxon>Podocopa</taxon>
        <taxon>Podocopida</taxon>
        <taxon>Cytherocopina</taxon>
        <taxon>Cytheroidea</taxon>
        <taxon>Cytherideidae</taxon>
        <taxon>Cyprideis</taxon>
    </lineage>
</organism>
<evidence type="ECO:0000256" key="1">
    <source>
        <dbReference type="SAM" id="MobiDB-lite"/>
    </source>
</evidence>
<protein>
    <submittedName>
        <fullName evidence="2">Uncharacterized protein</fullName>
    </submittedName>
</protein>
<sequence>MNLEEQDTAPHVVVSELQVVDIRHTSVLQGHRDECRRQLSVTRIPSVQLRRAFSNSDPNPSGPPLTIDEPAVVERKPVPARALAGKSLDTPESIDSVTSEEPLDFQTFDSRESLETFNSGEPVEIFNSGEPVETSNNGVETYGEPVNMEDTFNNGEPVNMQTFNSGEPVNMETSHQGSVYLQNSQSHSLRNAEAGNNLESSEATHSGTFEAPNLESLLEESVNLDAWEPSTLETIAEESVAEEWKLSPPHSPER</sequence>
<feature type="region of interest" description="Disordered" evidence="1">
    <location>
        <begin position="179"/>
        <end position="212"/>
    </location>
</feature>